<proteinExistence type="predicted"/>
<reference evidence="2 3" key="1">
    <citation type="submission" date="2016-06" db="EMBL/GenBank/DDBJ databases">
        <title>Draft genome of Moraxella lacunata CCUG 57757A.</title>
        <authorList>
            <person name="Salva-Serra F."/>
            <person name="Engstrom-Jakobsson H."/>
            <person name="Thorell K."/>
            <person name="Gonzales-Siles L."/>
            <person name="Karlsson R."/>
            <person name="Boulund F."/>
            <person name="Engstrand L."/>
            <person name="Kristiansson E."/>
            <person name="Moore E."/>
        </authorList>
    </citation>
    <scope>NUCLEOTIDE SEQUENCE [LARGE SCALE GENOMIC DNA]</scope>
    <source>
        <strain evidence="2 3">CCUG 57757A</strain>
    </source>
</reference>
<accession>A0A1B8Q5D7</accession>
<sequence length="211" mass="22209">MSCSISNPTHTWMAGSADLAADGISNKFSFHPDNTQFLKFGSMYTAWGIGQSLGKGQYYDAMQGIASASIGYAAGATTTLVLEAAILTAMGSTAIVATGVLAAGVPLVIGAVVGTAVTVAIDSYMDSFQTCDKDPTEPYRPRPDESPTQGYTKQYYDPIILDLDGNGVGTVSKFDVLFMMSGGAMFDHDGDGIATQAGWVAVNDEWWERVG</sequence>
<evidence type="ECO:0000313" key="2">
    <source>
        <dbReference type="EMBL" id="OBX64982.1"/>
    </source>
</evidence>
<dbReference type="EMBL" id="LZMS01000037">
    <property type="protein sequence ID" value="OBX64982.1"/>
    <property type="molecule type" value="Genomic_DNA"/>
</dbReference>
<comment type="caution">
    <text evidence="2">The sequence shown here is derived from an EMBL/GenBank/DDBJ whole genome shotgun (WGS) entry which is preliminary data.</text>
</comment>
<evidence type="ECO:0000256" key="1">
    <source>
        <dbReference type="SAM" id="MobiDB-lite"/>
    </source>
</evidence>
<dbReference type="Proteomes" id="UP000092607">
    <property type="component" value="Unassembled WGS sequence"/>
</dbReference>
<feature type="region of interest" description="Disordered" evidence="1">
    <location>
        <begin position="132"/>
        <end position="151"/>
    </location>
</feature>
<name>A0A1B8Q5D7_MORLA</name>
<gene>
    <name evidence="2" type="ORF">A9309_02635</name>
</gene>
<feature type="compositionally biased region" description="Basic and acidic residues" evidence="1">
    <location>
        <begin position="132"/>
        <end position="145"/>
    </location>
</feature>
<dbReference type="AlphaFoldDB" id="A0A1B8Q5D7"/>
<organism evidence="2 3">
    <name type="scientific">Moraxella lacunata</name>
    <dbReference type="NCBI Taxonomy" id="477"/>
    <lineage>
        <taxon>Bacteria</taxon>
        <taxon>Pseudomonadati</taxon>
        <taxon>Pseudomonadota</taxon>
        <taxon>Gammaproteobacteria</taxon>
        <taxon>Moraxellales</taxon>
        <taxon>Moraxellaceae</taxon>
        <taxon>Moraxella</taxon>
    </lineage>
</organism>
<protein>
    <submittedName>
        <fullName evidence="2">Uncharacterized protein</fullName>
    </submittedName>
</protein>
<evidence type="ECO:0000313" key="3">
    <source>
        <dbReference type="Proteomes" id="UP000092607"/>
    </source>
</evidence>